<proteinExistence type="predicted"/>
<sequence>MTTIRVLAASASLGLLLLAGAGTAVAAPAPVDLAAARAAAGQSSVVTDLGKFFVHLDQHNAGTANRLSPQAESAAAQAKSPKLVGDALAVHTLNPAFVSGAQPTAVTEFARAAVRADSATGQHASVWLVPRGSGWEVQNVSSSVDDLTYTAQAGADTVFTEPQINAWYRISGDRVSPLNDTARGSVGAAGTTVAAYQKLVHDRYADKMAGSDYQKRGLVGGYQPTVEQGVPLGVVLPAGAAALLGVGFGLRALRRRTA</sequence>
<protein>
    <recommendedName>
        <fullName evidence="5">Secreted protein</fullName>
    </recommendedName>
</protein>
<evidence type="ECO:0000256" key="1">
    <source>
        <dbReference type="SAM" id="Phobius"/>
    </source>
</evidence>
<keyword evidence="1" id="KW-0472">Membrane</keyword>
<organism evidence="3 4">
    <name type="scientific">Kutzneria viridogrisea</name>
    <dbReference type="NCBI Taxonomy" id="47990"/>
    <lineage>
        <taxon>Bacteria</taxon>
        <taxon>Bacillati</taxon>
        <taxon>Actinomycetota</taxon>
        <taxon>Actinomycetes</taxon>
        <taxon>Pseudonocardiales</taxon>
        <taxon>Pseudonocardiaceae</taxon>
        <taxon>Kutzneria</taxon>
    </lineage>
</organism>
<evidence type="ECO:0000256" key="2">
    <source>
        <dbReference type="SAM" id="SignalP"/>
    </source>
</evidence>
<feature type="signal peptide" evidence="2">
    <location>
        <begin position="1"/>
        <end position="26"/>
    </location>
</feature>
<evidence type="ECO:0000313" key="4">
    <source>
        <dbReference type="Proteomes" id="UP000517916"/>
    </source>
</evidence>
<reference evidence="3 4" key="1">
    <citation type="submission" date="2020-08" db="EMBL/GenBank/DDBJ databases">
        <title>Genomic Encyclopedia of Archaeal and Bacterial Type Strains, Phase II (KMG-II): from individual species to whole genera.</title>
        <authorList>
            <person name="Goeker M."/>
        </authorList>
    </citation>
    <scope>NUCLEOTIDE SEQUENCE [LARGE SCALE GENOMIC DNA]</scope>
    <source>
        <strain evidence="3 4">DSM 43850</strain>
    </source>
</reference>
<accession>A0ABR6BK02</accession>
<keyword evidence="1" id="KW-1133">Transmembrane helix</keyword>
<dbReference type="Proteomes" id="UP000517916">
    <property type="component" value="Unassembled WGS sequence"/>
</dbReference>
<keyword evidence="2" id="KW-0732">Signal</keyword>
<dbReference type="EMBL" id="JACJID010000003">
    <property type="protein sequence ID" value="MBA8927045.1"/>
    <property type="molecule type" value="Genomic_DNA"/>
</dbReference>
<gene>
    <name evidence="3" type="ORF">BC739_004251</name>
</gene>
<evidence type="ECO:0008006" key="5">
    <source>
        <dbReference type="Google" id="ProtNLM"/>
    </source>
</evidence>
<feature type="chain" id="PRO_5046343473" description="Secreted protein" evidence="2">
    <location>
        <begin position="27"/>
        <end position="258"/>
    </location>
</feature>
<comment type="caution">
    <text evidence="3">The sequence shown here is derived from an EMBL/GenBank/DDBJ whole genome shotgun (WGS) entry which is preliminary data.</text>
</comment>
<feature type="transmembrane region" description="Helical" evidence="1">
    <location>
        <begin position="232"/>
        <end position="253"/>
    </location>
</feature>
<name>A0ABR6BK02_9PSEU</name>
<keyword evidence="4" id="KW-1185">Reference proteome</keyword>
<dbReference type="RefSeq" id="WP_025355767.1">
    <property type="nucleotide sequence ID" value="NZ_BAAABQ010000074.1"/>
</dbReference>
<keyword evidence="1" id="KW-0812">Transmembrane</keyword>
<evidence type="ECO:0000313" key="3">
    <source>
        <dbReference type="EMBL" id="MBA8927045.1"/>
    </source>
</evidence>